<evidence type="ECO:0000313" key="10">
    <source>
        <dbReference type="Proteomes" id="UP000050454"/>
    </source>
</evidence>
<dbReference type="InterPro" id="IPR027417">
    <property type="entry name" value="P-loop_NTPase"/>
</dbReference>
<dbReference type="SUPFAM" id="SSF52540">
    <property type="entry name" value="P-loop containing nucleoside triphosphate hydrolases"/>
    <property type="match status" value="1"/>
</dbReference>
<sequence>MPPLLKSVSIRNYPPSQEFPFNLPLIQNLGVVQFKKNITFFVGENGAGKSTLLEAIAAKMRLPAAGSESVDFDPSLEAARFLGRFLSLGQTIKTTHGFFSRAEDFIGFVKNIQRQIAELNREIEDIENTWQGGDITLALGPLKGEKQALINRYGGDLDAMSHGEGFLKFFLSRITAKGVYLIDEPEAALSPQRQLSLISLIRQKAETQDCQFIIATHSPIIMAMPEADILEFKEGQINPVSYRETEHYQITKQFLDRPEAFLRGL</sequence>
<evidence type="ECO:0000256" key="1">
    <source>
        <dbReference type="ARBA" id="ARBA00004202"/>
    </source>
</evidence>
<dbReference type="SMART" id="SM00382">
    <property type="entry name" value="AAA"/>
    <property type="match status" value="1"/>
</dbReference>
<dbReference type="RefSeq" id="WP_055145581.1">
    <property type="nucleotide sequence ID" value="NZ_JXSZ01000006.1"/>
</dbReference>
<dbReference type="GO" id="GO:0016887">
    <property type="term" value="F:ATP hydrolysis activity"/>
    <property type="evidence" value="ECO:0007669"/>
    <property type="project" value="InterPro"/>
</dbReference>
<evidence type="ECO:0000259" key="8">
    <source>
        <dbReference type="SMART" id="SM00382"/>
    </source>
</evidence>
<feature type="domain" description="AAA+ ATPase" evidence="8">
    <location>
        <begin position="35"/>
        <end position="240"/>
    </location>
</feature>
<comment type="subcellular location">
    <subcellularLocation>
        <location evidence="1">Cell membrane</location>
        <topology evidence="1">Peripheral membrane protein</topology>
    </subcellularLocation>
</comment>
<evidence type="ECO:0000256" key="4">
    <source>
        <dbReference type="ARBA" id="ARBA00022496"/>
    </source>
</evidence>
<gene>
    <name evidence="9" type="ORF">AFM12_06530</name>
</gene>
<reference evidence="9 10" key="1">
    <citation type="submission" date="2015-07" db="EMBL/GenBank/DDBJ databases">
        <title>The draft genome sequence of Leadbetterella sp. JN14-9.</title>
        <authorList>
            <person name="Liu Y."/>
            <person name="Du J."/>
            <person name="Shao Z."/>
        </authorList>
    </citation>
    <scope>NUCLEOTIDE SEQUENCE [LARGE SCALE GENOMIC DNA]</scope>
    <source>
        <strain evidence="9 10">JN14-9</strain>
    </source>
</reference>
<keyword evidence="3" id="KW-1003">Cell membrane</keyword>
<evidence type="ECO:0000256" key="7">
    <source>
        <dbReference type="ARBA" id="ARBA00023136"/>
    </source>
</evidence>
<dbReference type="Proteomes" id="UP000050454">
    <property type="component" value="Unassembled WGS sequence"/>
</dbReference>
<keyword evidence="4" id="KW-0410">Iron transport</keyword>
<keyword evidence="2" id="KW-0813">Transport</keyword>
<evidence type="ECO:0000256" key="3">
    <source>
        <dbReference type="ARBA" id="ARBA00022475"/>
    </source>
</evidence>
<dbReference type="OrthoDB" id="9784297at2"/>
<evidence type="ECO:0000256" key="5">
    <source>
        <dbReference type="ARBA" id="ARBA00023004"/>
    </source>
</evidence>
<dbReference type="InterPro" id="IPR051535">
    <property type="entry name" value="Siderophore_ABC-ATPase"/>
</dbReference>
<dbReference type="PANTHER" id="PTHR42771:SF2">
    <property type="entry name" value="IRON(3+)-HYDROXAMATE IMPORT ATP-BINDING PROTEIN FHUC"/>
    <property type="match status" value="1"/>
</dbReference>
<comment type="caution">
    <text evidence="9">The sequence shown here is derived from an EMBL/GenBank/DDBJ whole genome shotgun (WGS) entry which is preliminary data.</text>
</comment>
<dbReference type="InterPro" id="IPR038729">
    <property type="entry name" value="Rad50/SbcC_AAA"/>
</dbReference>
<dbReference type="STRING" id="1605367.AFM12_06530"/>
<dbReference type="PANTHER" id="PTHR42771">
    <property type="entry name" value="IRON(3+)-HYDROXAMATE IMPORT ATP-BINDING PROTEIN FHUC"/>
    <property type="match status" value="1"/>
</dbReference>
<dbReference type="EMBL" id="LGTQ01000006">
    <property type="protein sequence ID" value="KPM48306.1"/>
    <property type="molecule type" value="Genomic_DNA"/>
</dbReference>
<proteinExistence type="predicted"/>
<dbReference type="Gene3D" id="3.40.50.300">
    <property type="entry name" value="P-loop containing nucleotide triphosphate hydrolases"/>
    <property type="match status" value="2"/>
</dbReference>
<keyword evidence="10" id="KW-1185">Reference proteome</keyword>
<dbReference type="InterPro" id="IPR003593">
    <property type="entry name" value="AAA+_ATPase"/>
</dbReference>
<evidence type="ECO:0000256" key="6">
    <source>
        <dbReference type="ARBA" id="ARBA00023065"/>
    </source>
</evidence>
<evidence type="ECO:0000256" key="2">
    <source>
        <dbReference type="ARBA" id="ARBA00022448"/>
    </source>
</evidence>
<dbReference type="AlphaFoldDB" id="A0A0P7BM27"/>
<accession>A0A0P7BM27</accession>
<protein>
    <recommendedName>
        <fullName evidence="8">AAA+ ATPase domain-containing protein</fullName>
    </recommendedName>
</protein>
<dbReference type="GO" id="GO:0006302">
    <property type="term" value="P:double-strand break repair"/>
    <property type="evidence" value="ECO:0007669"/>
    <property type="project" value="InterPro"/>
</dbReference>
<dbReference type="Pfam" id="PF13304">
    <property type="entry name" value="AAA_21"/>
    <property type="match status" value="1"/>
</dbReference>
<dbReference type="GO" id="GO:0006826">
    <property type="term" value="P:iron ion transport"/>
    <property type="evidence" value="ECO:0007669"/>
    <property type="project" value="UniProtKB-KW"/>
</dbReference>
<dbReference type="GO" id="GO:0005886">
    <property type="term" value="C:plasma membrane"/>
    <property type="evidence" value="ECO:0007669"/>
    <property type="project" value="UniProtKB-SubCell"/>
</dbReference>
<name>A0A0P7BM27_9BACT</name>
<keyword evidence="7" id="KW-0472">Membrane</keyword>
<keyword evidence="6" id="KW-0406">Ion transport</keyword>
<evidence type="ECO:0000313" key="9">
    <source>
        <dbReference type="EMBL" id="KPM48306.1"/>
    </source>
</evidence>
<dbReference type="PATRIC" id="fig|1605367.3.peg.2674"/>
<dbReference type="InterPro" id="IPR003959">
    <property type="entry name" value="ATPase_AAA_core"/>
</dbReference>
<dbReference type="Pfam" id="PF13476">
    <property type="entry name" value="AAA_23"/>
    <property type="match status" value="1"/>
</dbReference>
<organism evidence="9 10">
    <name type="scientific">Jiulongibacter sediminis</name>
    <dbReference type="NCBI Taxonomy" id="1605367"/>
    <lineage>
        <taxon>Bacteria</taxon>
        <taxon>Pseudomonadati</taxon>
        <taxon>Bacteroidota</taxon>
        <taxon>Cytophagia</taxon>
        <taxon>Cytophagales</taxon>
        <taxon>Leadbetterellaceae</taxon>
        <taxon>Jiulongibacter</taxon>
    </lineage>
</organism>
<keyword evidence="5" id="KW-0408">Iron</keyword>
<dbReference type="GO" id="GO:0005524">
    <property type="term" value="F:ATP binding"/>
    <property type="evidence" value="ECO:0007669"/>
    <property type="project" value="InterPro"/>
</dbReference>